<dbReference type="EMBL" id="VUJU01001242">
    <property type="protein sequence ID" value="KAF0766206.1"/>
    <property type="molecule type" value="Genomic_DNA"/>
</dbReference>
<protein>
    <submittedName>
        <fullName evidence="2">Ring canal kelch</fullName>
    </submittedName>
</protein>
<sequence>MHFSRYSFEVVVSNGLIHVIGGRKKGAALNSIDIYKPKTNTWSLKTLSKDFG</sequence>
<name>A0A6G0Z6C3_APHCR</name>
<dbReference type="InterPro" id="IPR015915">
    <property type="entry name" value="Kelch-typ_b-propeller"/>
</dbReference>
<dbReference type="InterPro" id="IPR006652">
    <property type="entry name" value="Kelch_1"/>
</dbReference>
<keyword evidence="1" id="KW-0880">Kelch repeat</keyword>
<dbReference type="InterPro" id="IPR037293">
    <property type="entry name" value="Gal_Oxidase_central_sf"/>
</dbReference>
<organism evidence="2 3">
    <name type="scientific">Aphis craccivora</name>
    <name type="common">Cowpea aphid</name>
    <dbReference type="NCBI Taxonomy" id="307492"/>
    <lineage>
        <taxon>Eukaryota</taxon>
        <taxon>Metazoa</taxon>
        <taxon>Ecdysozoa</taxon>
        <taxon>Arthropoda</taxon>
        <taxon>Hexapoda</taxon>
        <taxon>Insecta</taxon>
        <taxon>Pterygota</taxon>
        <taxon>Neoptera</taxon>
        <taxon>Paraneoptera</taxon>
        <taxon>Hemiptera</taxon>
        <taxon>Sternorrhyncha</taxon>
        <taxon>Aphidomorpha</taxon>
        <taxon>Aphidoidea</taxon>
        <taxon>Aphididae</taxon>
        <taxon>Aphidini</taxon>
        <taxon>Aphis</taxon>
        <taxon>Aphis</taxon>
    </lineage>
</organism>
<feature type="non-terminal residue" evidence="2">
    <location>
        <position position="52"/>
    </location>
</feature>
<dbReference type="Pfam" id="PF01344">
    <property type="entry name" value="Kelch_1"/>
    <property type="match status" value="1"/>
</dbReference>
<comment type="caution">
    <text evidence="2">The sequence shown here is derived from an EMBL/GenBank/DDBJ whole genome shotgun (WGS) entry which is preliminary data.</text>
</comment>
<reference evidence="2 3" key="1">
    <citation type="submission" date="2019-08" db="EMBL/GenBank/DDBJ databases">
        <title>Whole genome of Aphis craccivora.</title>
        <authorList>
            <person name="Voronova N.V."/>
            <person name="Shulinski R.S."/>
            <person name="Bandarenka Y.V."/>
            <person name="Zhorov D.G."/>
            <person name="Warner D."/>
        </authorList>
    </citation>
    <scope>NUCLEOTIDE SEQUENCE [LARGE SCALE GENOMIC DNA]</scope>
    <source>
        <strain evidence="2">180601</strain>
        <tissue evidence="2">Whole Body</tissue>
    </source>
</reference>
<dbReference type="Proteomes" id="UP000478052">
    <property type="component" value="Unassembled WGS sequence"/>
</dbReference>
<evidence type="ECO:0000313" key="3">
    <source>
        <dbReference type="Proteomes" id="UP000478052"/>
    </source>
</evidence>
<keyword evidence="3" id="KW-1185">Reference proteome</keyword>
<accession>A0A6G0Z6C3</accession>
<evidence type="ECO:0000256" key="1">
    <source>
        <dbReference type="ARBA" id="ARBA00022441"/>
    </source>
</evidence>
<proteinExistence type="predicted"/>
<dbReference type="SUPFAM" id="SSF117281">
    <property type="entry name" value="Kelch motif"/>
    <property type="match status" value="1"/>
</dbReference>
<evidence type="ECO:0000313" key="2">
    <source>
        <dbReference type="EMBL" id="KAF0766206.1"/>
    </source>
</evidence>
<dbReference type="AlphaFoldDB" id="A0A6G0Z6C3"/>
<dbReference type="OrthoDB" id="6582154at2759"/>
<dbReference type="Gene3D" id="2.130.10.80">
    <property type="entry name" value="Galactose oxidase/kelch, beta-propeller"/>
    <property type="match status" value="1"/>
</dbReference>
<gene>
    <name evidence="2" type="ORF">FWK35_00006052</name>
</gene>